<name>A0A0K6FSQ1_9AGAM</name>
<keyword evidence="3" id="KW-1185">Reference proteome</keyword>
<feature type="region of interest" description="Disordered" evidence="1">
    <location>
        <begin position="87"/>
        <end position="107"/>
    </location>
</feature>
<evidence type="ECO:0000313" key="2">
    <source>
        <dbReference type="EMBL" id="CUA69276.1"/>
    </source>
</evidence>
<evidence type="ECO:0000313" key="3">
    <source>
        <dbReference type="Proteomes" id="UP000044841"/>
    </source>
</evidence>
<accession>A0A0K6FSQ1</accession>
<dbReference type="EMBL" id="CYGV01000735">
    <property type="protein sequence ID" value="CUA69276.1"/>
    <property type="molecule type" value="Genomic_DNA"/>
</dbReference>
<organism evidence="2 3">
    <name type="scientific">Rhizoctonia solani</name>
    <dbReference type="NCBI Taxonomy" id="456999"/>
    <lineage>
        <taxon>Eukaryota</taxon>
        <taxon>Fungi</taxon>
        <taxon>Dikarya</taxon>
        <taxon>Basidiomycota</taxon>
        <taxon>Agaricomycotina</taxon>
        <taxon>Agaricomycetes</taxon>
        <taxon>Cantharellales</taxon>
        <taxon>Ceratobasidiaceae</taxon>
        <taxon>Rhizoctonia</taxon>
    </lineage>
</organism>
<reference evidence="2 3" key="1">
    <citation type="submission" date="2015-07" db="EMBL/GenBank/DDBJ databases">
        <authorList>
            <person name="Noorani M."/>
        </authorList>
    </citation>
    <scope>NUCLEOTIDE SEQUENCE [LARGE SCALE GENOMIC DNA]</scope>
    <source>
        <strain evidence="2">BBA 69670</strain>
    </source>
</reference>
<sequence length="107" mass="11987">MRFHIQTHHVLRPQSPNAQIVSQMSTSPPHLISRIKPLRIATLHHPVRPPVGSAPPRRAPKPTVVATLAAKGGPMNLRIEEFRDAKSDWSGVKSETRDALKRVLKER</sequence>
<dbReference type="Proteomes" id="UP000044841">
    <property type="component" value="Unassembled WGS sequence"/>
</dbReference>
<proteinExistence type="predicted"/>
<feature type="compositionally biased region" description="Basic and acidic residues" evidence="1">
    <location>
        <begin position="94"/>
        <end position="107"/>
    </location>
</feature>
<evidence type="ECO:0000256" key="1">
    <source>
        <dbReference type="SAM" id="MobiDB-lite"/>
    </source>
</evidence>
<protein>
    <submittedName>
        <fullName evidence="2">Uncharacterized protein</fullName>
    </submittedName>
</protein>
<gene>
    <name evidence="2" type="ORF">RSOLAG22IIIB_08400</name>
</gene>
<dbReference type="AlphaFoldDB" id="A0A0K6FSQ1"/>